<dbReference type="SUPFAM" id="SSF52540">
    <property type="entry name" value="P-loop containing nucleoside triphosphate hydrolases"/>
    <property type="match status" value="2"/>
</dbReference>
<feature type="domain" description="ABC transporter" evidence="3">
    <location>
        <begin position="381"/>
        <end position="597"/>
    </location>
</feature>
<dbReference type="PANTHER" id="PTHR19248">
    <property type="entry name" value="ATP-BINDING TRANSPORT PROTEIN-RELATED"/>
    <property type="match status" value="1"/>
</dbReference>
<feature type="domain" description="ABC transporter" evidence="3">
    <location>
        <begin position="100"/>
        <end position="349"/>
    </location>
</feature>
<dbReference type="SUPFAM" id="SSF54862">
    <property type="entry name" value="4Fe-4S ferredoxins"/>
    <property type="match status" value="1"/>
</dbReference>
<dbReference type="InterPro" id="IPR017900">
    <property type="entry name" value="4Fe4S_Fe_S_CS"/>
</dbReference>
<accession>A0ABY6HRJ5</accession>
<dbReference type="NCBIfam" id="NF009945">
    <property type="entry name" value="PRK13409.1"/>
    <property type="match status" value="1"/>
</dbReference>
<proteinExistence type="predicted"/>
<evidence type="ECO:0000256" key="2">
    <source>
        <dbReference type="ARBA" id="ARBA00022840"/>
    </source>
</evidence>
<dbReference type="GO" id="GO:0005524">
    <property type="term" value="F:ATP binding"/>
    <property type="evidence" value="ECO:0007669"/>
    <property type="project" value="UniProtKB-KW"/>
</dbReference>
<organism evidence="5 6">
    <name type="scientific">Candidatus Lokiarchaeum ossiferum</name>
    <dbReference type="NCBI Taxonomy" id="2951803"/>
    <lineage>
        <taxon>Archaea</taxon>
        <taxon>Promethearchaeati</taxon>
        <taxon>Promethearchaeota</taxon>
        <taxon>Promethearchaeia</taxon>
        <taxon>Promethearchaeales</taxon>
        <taxon>Promethearchaeaceae</taxon>
        <taxon>Candidatus Lokiarchaeum</taxon>
    </lineage>
</organism>
<dbReference type="PROSITE" id="PS51379">
    <property type="entry name" value="4FE4S_FER_2"/>
    <property type="match status" value="1"/>
</dbReference>
<dbReference type="InterPro" id="IPR003439">
    <property type="entry name" value="ABC_transporter-like_ATP-bd"/>
</dbReference>
<evidence type="ECO:0000313" key="6">
    <source>
        <dbReference type="Proteomes" id="UP001208689"/>
    </source>
</evidence>
<evidence type="ECO:0000259" key="4">
    <source>
        <dbReference type="PROSITE" id="PS51379"/>
    </source>
</evidence>
<reference evidence="5" key="1">
    <citation type="submission" date="2022-09" db="EMBL/GenBank/DDBJ databases">
        <title>Actin cytoskeleton and complex cell architecture in an #Asgard archaeon.</title>
        <authorList>
            <person name="Ponce Toledo R.I."/>
            <person name="Schleper C."/>
            <person name="Rodrigues Oliveira T."/>
            <person name="Wollweber F."/>
            <person name="Xu J."/>
            <person name="Rittmann S."/>
            <person name="Klingl A."/>
            <person name="Pilhofer M."/>
        </authorList>
    </citation>
    <scope>NUCLEOTIDE SEQUENCE</scope>
    <source>
        <strain evidence="5">B-35</strain>
    </source>
</reference>
<dbReference type="InterPro" id="IPR017896">
    <property type="entry name" value="4Fe4S_Fe-S-bd"/>
</dbReference>
<protein>
    <submittedName>
        <fullName evidence="5">Vitamin B12 import ATP-binding protein BtuD</fullName>
    </submittedName>
</protein>
<dbReference type="Pfam" id="PF00005">
    <property type="entry name" value="ABC_tran"/>
    <property type="match status" value="2"/>
</dbReference>
<keyword evidence="6" id="KW-1185">Reference proteome</keyword>
<dbReference type="InterPro" id="IPR013283">
    <property type="entry name" value="RLI1"/>
</dbReference>
<dbReference type="InterPro" id="IPR003593">
    <property type="entry name" value="AAA+_ATPase"/>
</dbReference>
<dbReference type="InterPro" id="IPR027417">
    <property type="entry name" value="P-loop_NTPase"/>
</dbReference>
<dbReference type="InterPro" id="IPR017871">
    <property type="entry name" value="ABC_transporter-like_CS"/>
</dbReference>
<dbReference type="Gene3D" id="3.40.50.300">
    <property type="entry name" value="P-loop containing nucleotide triphosphate hydrolases"/>
    <property type="match status" value="2"/>
</dbReference>
<sequence>MKKVFLIDYDLCSPRSCNRLCVAKCPITLSNDRKKSHIKKDEVPIKYKKSTDKMIIINELCLSCGICLNVCPRNAIYSIFLLDEPEDELITHEYTLDQSTTTNETQKIDLSTHGFRLYGLPTLLPGRVTGLCGPNGIGKSTVLNILNGTLKPNFGNTSYGPNGLKWQELIKHVKENEMRMHFKETYKGDRHIAYKQQVLKVLFESYKGKTVSEILMAHSTIEEQFLTRIFDDLDIHAISDRLLKQCSGGELQRFAIAFILCQEADCYLVDEPCTFLDVKKRIKLAELLRDRSLGFGGIKNYPVLVVDHDLAVLDYMSDVTHLFYGKPHQFGVMTKVQTTKGGINAYLNGFLKTENTQFRKKKITFRRSVADHNWENARIFMKYGKVSKTFEGFRLDVDPGIIYEGEILGIVGENGTGKSTFAKILTGQLKPDLDSDFLTIDRYVSYKPQYITGNHPGTVKEFIMKYSQNYDFSEGMTQILYGPLGVDQIYETPVKSLSGGQLQRVFICTCLAKRAELYILDEPSAYLDVEERLHISSVIRAVTKRNSATAIVIEHDIAIIDALSDRLFLFTGTPGVQGRTIGPLTKGEGMNEFLKILDITFRRDDDTGRARINKKGSSIDRRQRANDEYFYAPRK</sequence>
<dbReference type="PROSITE" id="PS00198">
    <property type="entry name" value="4FE4S_FER_1"/>
    <property type="match status" value="1"/>
</dbReference>
<dbReference type="PROSITE" id="PS50893">
    <property type="entry name" value="ABC_TRANSPORTER_2"/>
    <property type="match status" value="2"/>
</dbReference>
<keyword evidence="1" id="KW-0547">Nucleotide-binding</keyword>
<dbReference type="Pfam" id="PF00037">
    <property type="entry name" value="Fer4"/>
    <property type="match status" value="1"/>
</dbReference>
<evidence type="ECO:0000256" key="1">
    <source>
        <dbReference type="ARBA" id="ARBA00022741"/>
    </source>
</evidence>
<gene>
    <name evidence="5" type="ORF">NEF87_001484</name>
</gene>
<evidence type="ECO:0000259" key="3">
    <source>
        <dbReference type="PROSITE" id="PS50893"/>
    </source>
</evidence>
<name>A0ABY6HRJ5_9ARCH</name>
<keyword evidence="2 5" id="KW-0067">ATP-binding</keyword>
<feature type="domain" description="4Fe-4S ferredoxin-type" evidence="4">
    <location>
        <begin position="52"/>
        <end position="81"/>
    </location>
</feature>
<evidence type="ECO:0000313" key="5">
    <source>
        <dbReference type="EMBL" id="UYP45199.1"/>
    </source>
</evidence>
<dbReference type="PROSITE" id="PS00211">
    <property type="entry name" value="ABC_TRANSPORTER_1"/>
    <property type="match status" value="1"/>
</dbReference>
<dbReference type="EMBL" id="CP104013">
    <property type="protein sequence ID" value="UYP45199.1"/>
    <property type="molecule type" value="Genomic_DNA"/>
</dbReference>
<dbReference type="SMART" id="SM00382">
    <property type="entry name" value="AAA"/>
    <property type="match status" value="2"/>
</dbReference>
<dbReference type="Proteomes" id="UP001208689">
    <property type="component" value="Chromosome"/>
</dbReference>